<dbReference type="AlphaFoldDB" id="A0A644XSJ2"/>
<comment type="caution">
    <text evidence="1">The sequence shown here is derived from an EMBL/GenBank/DDBJ whole genome shotgun (WGS) entry which is preliminary data.</text>
</comment>
<proteinExistence type="predicted"/>
<accession>A0A644XSJ2</accession>
<dbReference type="PROSITE" id="PS51257">
    <property type="entry name" value="PROKAR_LIPOPROTEIN"/>
    <property type="match status" value="1"/>
</dbReference>
<protein>
    <recommendedName>
        <fullName evidence="2">Lipopolysaccharide-assembly</fullName>
    </recommendedName>
</protein>
<dbReference type="GO" id="GO:0019867">
    <property type="term" value="C:outer membrane"/>
    <property type="evidence" value="ECO:0007669"/>
    <property type="project" value="InterPro"/>
</dbReference>
<organism evidence="1">
    <name type="scientific">bioreactor metagenome</name>
    <dbReference type="NCBI Taxonomy" id="1076179"/>
    <lineage>
        <taxon>unclassified sequences</taxon>
        <taxon>metagenomes</taxon>
        <taxon>ecological metagenomes</taxon>
    </lineage>
</organism>
<name>A0A644XSJ2_9ZZZZ</name>
<dbReference type="GO" id="GO:0043165">
    <property type="term" value="P:Gram-negative-bacterium-type cell outer membrane assembly"/>
    <property type="evidence" value="ECO:0007669"/>
    <property type="project" value="InterPro"/>
</dbReference>
<dbReference type="EMBL" id="VSSQ01003036">
    <property type="protein sequence ID" value="MPM18721.1"/>
    <property type="molecule type" value="Genomic_DNA"/>
</dbReference>
<reference evidence="1" key="1">
    <citation type="submission" date="2019-08" db="EMBL/GenBank/DDBJ databases">
        <authorList>
            <person name="Kucharzyk K."/>
            <person name="Murdoch R.W."/>
            <person name="Higgins S."/>
            <person name="Loffler F."/>
        </authorList>
    </citation>
    <scope>NUCLEOTIDE SEQUENCE</scope>
</reference>
<gene>
    <name evidence="1" type="ORF">SDC9_65134</name>
</gene>
<sequence length="167" mass="18593">MKGLRVSGILLLIMMMTSSCHITFTGASIDPNAKTFSVKYFENNATLVNPTLAKTMTEKLQDKIMGQTRLTMVNSAGDLSFEGEITGYSLQPVAIQGNETAQLTQLTITINVRFFNRLDESKNFESRFSRFQQFSSSQSLSSVEDGLVDAISEELIDDIFNKALVNW</sequence>
<evidence type="ECO:0000313" key="1">
    <source>
        <dbReference type="EMBL" id="MPM18721.1"/>
    </source>
</evidence>
<dbReference type="InterPro" id="IPR007485">
    <property type="entry name" value="LPS_assembly_LptE"/>
</dbReference>
<evidence type="ECO:0008006" key="2">
    <source>
        <dbReference type="Google" id="ProtNLM"/>
    </source>
</evidence>
<dbReference type="Pfam" id="PF04390">
    <property type="entry name" value="LptE"/>
    <property type="match status" value="1"/>
</dbReference>